<gene>
    <name evidence="5" type="ORF">NEMBOFW57_006603</name>
</gene>
<dbReference type="InterPro" id="IPR001401">
    <property type="entry name" value="Dynamin_GTPase"/>
</dbReference>
<dbReference type="GO" id="GO:0005874">
    <property type="term" value="C:microtubule"/>
    <property type="evidence" value="ECO:0007669"/>
    <property type="project" value="TreeGrafter"/>
</dbReference>
<evidence type="ECO:0000313" key="5">
    <source>
        <dbReference type="EMBL" id="KAG7287098.1"/>
    </source>
</evidence>
<dbReference type="PANTHER" id="PTHR11566">
    <property type="entry name" value="DYNAMIN"/>
    <property type="match status" value="1"/>
</dbReference>
<name>A0AAD4ET42_9PEZI</name>
<dbReference type="PRINTS" id="PR00195">
    <property type="entry name" value="DYNAMIN"/>
</dbReference>
<dbReference type="Proteomes" id="UP001197093">
    <property type="component" value="Unassembled WGS sequence"/>
</dbReference>
<evidence type="ECO:0000313" key="6">
    <source>
        <dbReference type="Proteomes" id="UP001197093"/>
    </source>
</evidence>
<dbReference type="Pfam" id="PF00350">
    <property type="entry name" value="Dynamin_N"/>
    <property type="match status" value="1"/>
</dbReference>
<dbReference type="GO" id="GO:0005525">
    <property type="term" value="F:GTP binding"/>
    <property type="evidence" value="ECO:0007669"/>
    <property type="project" value="InterPro"/>
</dbReference>
<evidence type="ECO:0000256" key="2">
    <source>
        <dbReference type="ARBA" id="ARBA00023134"/>
    </source>
</evidence>
<evidence type="ECO:0000256" key="3">
    <source>
        <dbReference type="SAM" id="Coils"/>
    </source>
</evidence>
<feature type="coiled-coil region" evidence="3">
    <location>
        <begin position="634"/>
        <end position="661"/>
    </location>
</feature>
<reference evidence="5" key="1">
    <citation type="submission" date="2023-02" db="EMBL/GenBank/DDBJ databases">
        <authorList>
            <person name="Palmer J.M."/>
        </authorList>
    </citation>
    <scope>NUCLEOTIDE SEQUENCE</scope>
    <source>
        <strain evidence="5">FW57</strain>
    </source>
</reference>
<dbReference type="InterPro" id="IPR020850">
    <property type="entry name" value="GED_dom"/>
</dbReference>
<dbReference type="EMBL" id="JAHCVI010000003">
    <property type="protein sequence ID" value="KAG7287098.1"/>
    <property type="molecule type" value="Genomic_DNA"/>
</dbReference>
<dbReference type="GO" id="GO:0048312">
    <property type="term" value="P:intracellular distribution of mitochondria"/>
    <property type="evidence" value="ECO:0007669"/>
    <property type="project" value="TreeGrafter"/>
</dbReference>
<dbReference type="InterPro" id="IPR027417">
    <property type="entry name" value="P-loop_NTPase"/>
</dbReference>
<dbReference type="InterPro" id="IPR045063">
    <property type="entry name" value="Dynamin_N"/>
</dbReference>
<dbReference type="GO" id="GO:0016559">
    <property type="term" value="P:peroxisome fission"/>
    <property type="evidence" value="ECO:0007669"/>
    <property type="project" value="TreeGrafter"/>
</dbReference>
<dbReference type="GO" id="GO:0016020">
    <property type="term" value="C:membrane"/>
    <property type="evidence" value="ECO:0007669"/>
    <property type="project" value="TreeGrafter"/>
</dbReference>
<dbReference type="Pfam" id="PF01031">
    <property type="entry name" value="Dynamin_M"/>
    <property type="match status" value="1"/>
</dbReference>
<dbReference type="GO" id="GO:0003924">
    <property type="term" value="F:GTPase activity"/>
    <property type="evidence" value="ECO:0007669"/>
    <property type="project" value="InterPro"/>
</dbReference>
<dbReference type="GO" id="GO:0000266">
    <property type="term" value="P:mitochondrial fission"/>
    <property type="evidence" value="ECO:0007669"/>
    <property type="project" value="TreeGrafter"/>
</dbReference>
<keyword evidence="6" id="KW-1185">Reference proteome</keyword>
<proteinExistence type="predicted"/>
<keyword evidence="2" id="KW-0342">GTP-binding</keyword>
<dbReference type="PROSITE" id="PS51388">
    <property type="entry name" value="GED"/>
    <property type="match status" value="1"/>
</dbReference>
<dbReference type="GO" id="GO:0008017">
    <property type="term" value="F:microtubule binding"/>
    <property type="evidence" value="ECO:0007669"/>
    <property type="project" value="TreeGrafter"/>
</dbReference>
<dbReference type="AlphaFoldDB" id="A0AAD4ET42"/>
<sequence length="667" mass="74275">METPPQSQAALDGLGNHVYLEKQDRLRDIGIDIDTSQIVVVGGQSSGKSSLLESLTGFSFPRGQGLCTRYATQISLRRNPITSTVISITPGPSCKPKRKEKVRGFRHEISEFQGETLASIMEEEPHLTVIDVPGLFQVTEEGKFFLLDILAVMSCLADRATEGILQLAKAADPQGKRTVGVLTKADLVREQAVYQTILELVRGKSPQLGYFVVRNRGADQDGFTLAQCKADEKALFQKPQWAAIVKEGRTGVDALRDELQRLLTDLAKQELPKQRAEITRRLSSTRKALDDLGAPRDTAASQREHLIKVASRFERAAHDALEGRYDINPIFDDDPSLKLATRIVTLNEGFSSLMMKKGHTRKFQGEGSAHKWVNVADNKVASRYEADAAQVYATVSDFPELMDVLPVHGFECLGPSNDDIMEYIASAFNENRGPELGTFSNTLLTATFREQAKMWGAIVHTHLGVAILTVHRFMKRLLELVVDEVRVREEIWDGLLMDKLLEAYKSVLKHAKFVVNIELNSRPTTNNDAFGTDLREARAKRMLAGMQSIATDHDQLSISIRTDQVVHLTDSKANADHVKDDVHDILKSYYKVSLKRFVDAVNRQVIDYFLLSGAGNPLQILTPALITQLSDSQLEDIAGENSTTKRERQRLESEIQGLETAMKVLRG</sequence>
<evidence type="ECO:0000256" key="1">
    <source>
        <dbReference type="ARBA" id="ARBA00022741"/>
    </source>
</evidence>
<dbReference type="InterPro" id="IPR022812">
    <property type="entry name" value="Dynamin"/>
</dbReference>
<dbReference type="InterPro" id="IPR000375">
    <property type="entry name" value="Dynamin_stalk"/>
</dbReference>
<dbReference type="CDD" id="cd08771">
    <property type="entry name" value="DLP_1"/>
    <property type="match status" value="1"/>
</dbReference>
<protein>
    <recommendedName>
        <fullName evidence="4">GED domain-containing protein</fullName>
    </recommendedName>
</protein>
<dbReference type="SUPFAM" id="SSF52540">
    <property type="entry name" value="P-loop containing nucleoside triphosphate hydrolases"/>
    <property type="match status" value="1"/>
</dbReference>
<dbReference type="Gene3D" id="3.40.50.300">
    <property type="entry name" value="P-loop containing nucleotide triphosphate hydrolases"/>
    <property type="match status" value="1"/>
</dbReference>
<evidence type="ECO:0000259" key="4">
    <source>
        <dbReference type="PROSITE" id="PS51388"/>
    </source>
</evidence>
<organism evidence="5 6">
    <name type="scientific">Staphylotrichum longicolle</name>
    <dbReference type="NCBI Taxonomy" id="669026"/>
    <lineage>
        <taxon>Eukaryota</taxon>
        <taxon>Fungi</taxon>
        <taxon>Dikarya</taxon>
        <taxon>Ascomycota</taxon>
        <taxon>Pezizomycotina</taxon>
        <taxon>Sordariomycetes</taxon>
        <taxon>Sordariomycetidae</taxon>
        <taxon>Sordariales</taxon>
        <taxon>Chaetomiaceae</taxon>
        <taxon>Staphylotrichum</taxon>
    </lineage>
</organism>
<dbReference type="GO" id="GO:0005739">
    <property type="term" value="C:mitochondrion"/>
    <property type="evidence" value="ECO:0007669"/>
    <property type="project" value="TreeGrafter"/>
</dbReference>
<dbReference type="PANTHER" id="PTHR11566:SF215">
    <property type="entry name" value="DYNAMIN GTPASE"/>
    <property type="match status" value="1"/>
</dbReference>
<dbReference type="SMART" id="SM00053">
    <property type="entry name" value="DYNc"/>
    <property type="match status" value="1"/>
</dbReference>
<accession>A0AAD4ET42</accession>
<keyword evidence="3" id="KW-0175">Coiled coil</keyword>
<keyword evidence="1" id="KW-0547">Nucleotide-binding</keyword>
<dbReference type="GO" id="GO:0006897">
    <property type="term" value="P:endocytosis"/>
    <property type="evidence" value="ECO:0007669"/>
    <property type="project" value="TreeGrafter"/>
</dbReference>
<comment type="caution">
    <text evidence="5">The sequence shown here is derived from an EMBL/GenBank/DDBJ whole genome shotgun (WGS) entry which is preliminary data.</text>
</comment>
<feature type="domain" description="GED" evidence="4">
    <location>
        <begin position="579"/>
        <end position="667"/>
    </location>
</feature>